<dbReference type="EMBL" id="RXOE01000001">
    <property type="protein sequence ID" value="RTQ36494.1"/>
    <property type="molecule type" value="Genomic_DNA"/>
</dbReference>
<evidence type="ECO:0008006" key="4">
    <source>
        <dbReference type="Google" id="ProtNLM"/>
    </source>
</evidence>
<accession>A0A431TQV3</accession>
<evidence type="ECO:0000313" key="3">
    <source>
        <dbReference type="Proteomes" id="UP000267418"/>
    </source>
</evidence>
<evidence type="ECO:0000256" key="1">
    <source>
        <dbReference type="SAM" id="MobiDB-lite"/>
    </source>
</evidence>
<feature type="compositionally biased region" description="Polar residues" evidence="1">
    <location>
        <begin position="125"/>
        <end position="134"/>
    </location>
</feature>
<reference evidence="2 3" key="1">
    <citation type="submission" date="2018-12" db="EMBL/GenBank/DDBJ databases">
        <title>The genome of Variovorax gossypii DSM 100435.</title>
        <authorList>
            <person name="Gao J."/>
            <person name="Sun J."/>
        </authorList>
    </citation>
    <scope>NUCLEOTIDE SEQUENCE [LARGE SCALE GENOMIC DNA]</scope>
    <source>
        <strain evidence="2 3">DSM 100435</strain>
    </source>
</reference>
<dbReference type="Proteomes" id="UP000267418">
    <property type="component" value="Unassembled WGS sequence"/>
</dbReference>
<gene>
    <name evidence="2" type="ORF">EJP69_01735</name>
</gene>
<feature type="region of interest" description="Disordered" evidence="1">
    <location>
        <begin position="83"/>
        <end position="134"/>
    </location>
</feature>
<sequence length="134" mass="14037">MKKIRVLGACAAAGGVVLLSGCVGVPADPYYGGGYSSGPYYSEPAPVVVPAPVYINGGGYYERRPRYYDRPYYDRPAYPVRPPPPAWGGGGRPVPPVAMPHRPPIAGGPGSMPAPPRGDARLMTSPDSKTQSPP</sequence>
<dbReference type="RefSeq" id="WP_126468513.1">
    <property type="nucleotide sequence ID" value="NZ_RXOE01000001.1"/>
</dbReference>
<evidence type="ECO:0000313" key="2">
    <source>
        <dbReference type="EMBL" id="RTQ36494.1"/>
    </source>
</evidence>
<proteinExistence type="predicted"/>
<name>A0A431TQV3_9BURK</name>
<protein>
    <recommendedName>
        <fullName evidence="4">PXPV repeat-containing protein</fullName>
    </recommendedName>
</protein>
<comment type="caution">
    <text evidence="2">The sequence shown here is derived from an EMBL/GenBank/DDBJ whole genome shotgun (WGS) entry which is preliminary data.</text>
</comment>
<organism evidence="2 3">
    <name type="scientific">Variovorax gossypii</name>
    <dbReference type="NCBI Taxonomy" id="1679495"/>
    <lineage>
        <taxon>Bacteria</taxon>
        <taxon>Pseudomonadati</taxon>
        <taxon>Pseudomonadota</taxon>
        <taxon>Betaproteobacteria</taxon>
        <taxon>Burkholderiales</taxon>
        <taxon>Comamonadaceae</taxon>
        <taxon>Variovorax</taxon>
    </lineage>
</organism>
<feature type="compositionally biased region" description="Pro residues" evidence="1">
    <location>
        <begin position="93"/>
        <end position="103"/>
    </location>
</feature>
<dbReference type="AlphaFoldDB" id="A0A431TQV3"/>
<dbReference type="PROSITE" id="PS51257">
    <property type="entry name" value="PROKAR_LIPOPROTEIN"/>
    <property type="match status" value="1"/>
</dbReference>
<keyword evidence="3" id="KW-1185">Reference proteome</keyword>